<feature type="transmembrane region" description="Helical" evidence="1">
    <location>
        <begin position="96"/>
        <end position="118"/>
    </location>
</feature>
<reference evidence="3 4" key="1">
    <citation type="journal article" date="2009" name="Stand. Genomic Sci.">
        <title>Complete genome sequence of Jonesia denitrificans type strain (Prevot 55134).</title>
        <authorList>
            <person name="Pukall R."/>
            <person name="Gehrich-Schroter G."/>
            <person name="Lapidus A."/>
            <person name="Nolan M."/>
            <person name="Glavina Del Rio T."/>
            <person name="Lucas S."/>
            <person name="Chen F."/>
            <person name="Tice H."/>
            <person name="Pitluck S."/>
            <person name="Cheng J.F."/>
            <person name="Copeland A."/>
            <person name="Saunders E."/>
            <person name="Brettin T."/>
            <person name="Detter J.C."/>
            <person name="Bruce D."/>
            <person name="Goodwin L."/>
            <person name="Pati A."/>
            <person name="Ivanova N."/>
            <person name="Mavromatis K."/>
            <person name="Ovchinnikova G."/>
            <person name="Chen A."/>
            <person name="Palaniappan K."/>
            <person name="Land M."/>
            <person name="Hauser L."/>
            <person name="Chang Y.J."/>
            <person name="Jeffries C.D."/>
            <person name="Chain P."/>
            <person name="Goker M."/>
            <person name="Bristow J."/>
            <person name="Eisen J.A."/>
            <person name="Markowitz V."/>
            <person name="Hugenholtz P."/>
            <person name="Kyrpides N.C."/>
            <person name="Klenk H.P."/>
            <person name="Han C."/>
        </authorList>
    </citation>
    <scope>NUCLEOTIDE SEQUENCE [LARGE SCALE GENOMIC DNA]</scope>
    <source>
        <strain evidence="4">ATCC 14870 / DSM 20603 / BCRC 15368 / CIP 55.134 / JCM 11481 / NBRC 15587 / NCTC 10816 / Prevot 55134</strain>
    </source>
</reference>
<dbReference type="STRING" id="471856.Jden_0548"/>
<dbReference type="GO" id="GO:0048038">
    <property type="term" value="F:quinone binding"/>
    <property type="evidence" value="ECO:0007669"/>
    <property type="project" value="UniProtKB-UniRule"/>
</dbReference>
<dbReference type="RefSeq" id="WP_015770841.1">
    <property type="nucleotide sequence ID" value="NC_013174.1"/>
</dbReference>
<dbReference type="Proteomes" id="UP000000628">
    <property type="component" value="Chromosome"/>
</dbReference>
<evidence type="ECO:0000313" key="3">
    <source>
        <dbReference type="EMBL" id="ACV08212.1"/>
    </source>
</evidence>
<feature type="transmembrane region" description="Helical" evidence="1">
    <location>
        <begin position="33"/>
        <end position="50"/>
    </location>
</feature>
<dbReference type="KEGG" id="jde:Jden_0548"/>
<dbReference type="PANTHER" id="PTHR33269">
    <property type="entry name" value="NADH-UBIQUINONE OXIDOREDUCTASE CHAIN 6"/>
    <property type="match status" value="1"/>
</dbReference>
<feature type="compositionally biased region" description="Basic and acidic residues" evidence="2">
    <location>
        <begin position="273"/>
        <end position="282"/>
    </location>
</feature>
<keyword evidence="1" id="KW-0874">Quinone</keyword>
<feature type="compositionally biased region" description="Low complexity" evidence="2">
    <location>
        <begin position="263"/>
        <end position="272"/>
    </location>
</feature>
<accession>C7R0Q5</accession>
<dbReference type="EC" id="7.1.1.-" evidence="1"/>
<protein>
    <recommendedName>
        <fullName evidence="1">NADH-quinone oxidoreductase subunit J</fullName>
        <ecNumber evidence="1">7.1.1.-</ecNumber>
    </recommendedName>
</protein>
<keyword evidence="1" id="KW-1003">Cell membrane</keyword>
<feature type="region of interest" description="Disordered" evidence="2">
    <location>
        <begin position="246"/>
        <end position="282"/>
    </location>
</feature>
<dbReference type="HOGENOM" id="CLU_067307_1_0_11"/>
<dbReference type="eggNOG" id="COG0839">
    <property type="taxonomic scope" value="Bacteria"/>
</dbReference>
<comment type="similarity">
    <text evidence="1">Belongs to the complex I subunit 6 family.</text>
</comment>
<dbReference type="PANTHER" id="PTHR33269:SF19">
    <property type="entry name" value="NADH-QUINONE OXIDOREDUCTASE SUBUNIT J"/>
    <property type="match status" value="1"/>
</dbReference>
<dbReference type="NCBIfam" id="NF005165">
    <property type="entry name" value="PRK06638.1-5"/>
    <property type="match status" value="1"/>
</dbReference>
<keyword evidence="4" id="KW-1185">Reference proteome</keyword>
<dbReference type="InterPro" id="IPR042106">
    <property type="entry name" value="Nuo/plastoQ_OxRdtase_6_NuoJ"/>
</dbReference>
<keyword evidence="1" id="KW-0472">Membrane</keyword>
<gene>
    <name evidence="3" type="ordered locus">Jden_0548</name>
</gene>
<keyword evidence="1" id="KW-1133">Transmembrane helix</keyword>
<feature type="transmembrane region" description="Helical" evidence="1">
    <location>
        <begin position="6"/>
        <end position="26"/>
    </location>
</feature>
<sequence>MTSTAEAVLFWSLAPLMVLAAMGLLFARKAVHATISVVFVMISLAVLYVANEAPFLGIAQVVVYTGAIMMLFLFVIMLVGVGASDSLVETVRGQRFIGVLFAGGLAIILLAFLGRLTVGPGVGHEATVADNPTAIARVLLGNFVFPLELVGVLLVTAALAALSLTHQRRLRDRVSQKDLADARVAQGRRLTPLPSPGVFAGRNAMDVPALDPHGRPVESSVSRVLRARGQERDAFVDPEIIEVTEASRPAVGTWDRPERGSDSAESAASEGDSNTREESGEK</sequence>
<dbReference type="Pfam" id="PF00499">
    <property type="entry name" value="Oxidored_q3"/>
    <property type="match status" value="1"/>
</dbReference>
<feature type="transmembrane region" description="Helical" evidence="1">
    <location>
        <begin position="138"/>
        <end position="164"/>
    </location>
</feature>
<feature type="transmembrane region" description="Helical" evidence="1">
    <location>
        <begin position="62"/>
        <end position="84"/>
    </location>
</feature>
<proteinExistence type="inferred from homology"/>
<keyword evidence="3" id="KW-0830">Ubiquinone</keyword>
<evidence type="ECO:0000313" key="4">
    <source>
        <dbReference type="Proteomes" id="UP000000628"/>
    </source>
</evidence>
<keyword evidence="1" id="KW-0812">Transmembrane</keyword>
<name>C7R0Q5_JONDD</name>
<evidence type="ECO:0000256" key="1">
    <source>
        <dbReference type="RuleBase" id="RU004429"/>
    </source>
</evidence>
<comment type="subcellular location">
    <subcellularLocation>
        <location evidence="1">Cell membrane</location>
        <topology evidence="1">Multi-pass membrane protein</topology>
    </subcellularLocation>
</comment>
<dbReference type="GO" id="GO:0008137">
    <property type="term" value="F:NADH dehydrogenase (ubiquinone) activity"/>
    <property type="evidence" value="ECO:0007669"/>
    <property type="project" value="UniProtKB-UniRule"/>
</dbReference>
<dbReference type="GO" id="GO:0005886">
    <property type="term" value="C:plasma membrane"/>
    <property type="evidence" value="ECO:0007669"/>
    <property type="project" value="UniProtKB-SubCell"/>
</dbReference>
<dbReference type="InterPro" id="IPR001457">
    <property type="entry name" value="NADH_UbQ/plastoQ_OxRdtase_su6"/>
</dbReference>
<dbReference type="Gene3D" id="1.20.120.1200">
    <property type="entry name" value="NADH-ubiquinone/plastoquinone oxidoreductase chain 6, subunit NuoJ"/>
    <property type="match status" value="1"/>
</dbReference>
<organism evidence="3 4">
    <name type="scientific">Jonesia denitrificans (strain ATCC 14870 / DSM 20603 / BCRC 15368 / CIP 55.134 / JCM 11481 / NBRC 15587 / NCTC 10816 / Prevot 55134)</name>
    <name type="common">Listeria denitrificans</name>
    <dbReference type="NCBI Taxonomy" id="471856"/>
    <lineage>
        <taxon>Bacteria</taxon>
        <taxon>Bacillati</taxon>
        <taxon>Actinomycetota</taxon>
        <taxon>Actinomycetes</taxon>
        <taxon>Micrococcales</taxon>
        <taxon>Jonesiaceae</taxon>
        <taxon>Jonesia</taxon>
    </lineage>
</organism>
<keyword evidence="1" id="KW-0520">NAD</keyword>
<comment type="catalytic activity">
    <reaction evidence="1">
        <text>a quinone + NADH + 5 H(+)(in) = a quinol + NAD(+) + 4 H(+)(out)</text>
        <dbReference type="Rhea" id="RHEA:57888"/>
        <dbReference type="ChEBI" id="CHEBI:15378"/>
        <dbReference type="ChEBI" id="CHEBI:24646"/>
        <dbReference type="ChEBI" id="CHEBI:57540"/>
        <dbReference type="ChEBI" id="CHEBI:57945"/>
        <dbReference type="ChEBI" id="CHEBI:132124"/>
    </reaction>
</comment>
<dbReference type="AlphaFoldDB" id="C7R0Q5"/>
<evidence type="ECO:0000256" key="2">
    <source>
        <dbReference type="SAM" id="MobiDB-lite"/>
    </source>
</evidence>
<comment type="function">
    <text evidence="1">NDH-1 shuttles electrons from NADH, via FMN and iron-sulfur (Fe-S) centers, to quinones in the respiratory chain. Couples the redox reaction to proton translocation (for every two electrons transferred, four hydrogen ions are translocated across the cytoplasmic membrane), and thus conserves the redox energy in a proton gradient.</text>
</comment>
<dbReference type="EMBL" id="CP001706">
    <property type="protein sequence ID" value="ACV08212.1"/>
    <property type="molecule type" value="Genomic_DNA"/>
</dbReference>
<dbReference type="OrthoDB" id="13239at2"/>